<name>A0A6J4TZ25_9BACT</name>
<proteinExistence type="predicted"/>
<dbReference type="EMBL" id="CADCVN010001487">
    <property type="protein sequence ID" value="CAA9534623.1"/>
    <property type="molecule type" value="Genomic_DNA"/>
</dbReference>
<accession>A0A6J4TZ25</accession>
<keyword evidence="1" id="KW-0472">Membrane</keyword>
<organism evidence="2">
    <name type="scientific">uncultured Segetibacter sp</name>
    <dbReference type="NCBI Taxonomy" id="481133"/>
    <lineage>
        <taxon>Bacteria</taxon>
        <taxon>Pseudomonadati</taxon>
        <taxon>Bacteroidota</taxon>
        <taxon>Chitinophagia</taxon>
        <taxon>Chitinophagales</taxon>
        <taxon>Chitinophagaceae</taxon>
        <taxon>Segetibacter</taxon>
        <taxon>environmental samples</taxon>
    </lineage>
</organism>
<reference evidence="2" key="1">
    <citation type="submission" date="2020-02" db="EMBL/GenBank/DDBJ databases">
        <authorList>
            <person name="Meier V. D."/>
        </authorList>
    </citation>
    <scope>NUCLEOTIDE SEQUENCE</scope>
    <source>
        <strain evidence="2">AVDCRST_MAG96</strain>
    </source>
</reference>
<sequence length="39" mass="4635">MPIKQTIVATIIVFFISSFGLLINWSLKIRKRNYFFQIS</sequence>
<keyword evidence="1" id="KW-0812">Transmembrane</keyword>
<dbReference type="AlphaFoldDB" id="A0A6J4TZ25"/>
<keyword evidence="1" id="KW-1133">Transmembrane helix</keyword>
<gene>
    <name evidence="2" type="ORF">AVDCRST_MAG96-3810</name>
</gene>
<evidence type="ECO:0000256" key="1">
    <source>
        <dbReference type="SAM" id="Phobius"/>
    </source>
</evidence>
<evidence type="ECO:0000313" key="2">
    <source>
        <dbReference type="EMBL" id="CAA9534623.1"/>
    </source>
</evidence>
<protein>
    <submittedName>
        <fullName evidence="2">Uncharacterized protein</fullName>
    </submittedName>
</protein>
<feature type="transmembrane region" description="Helical" evidence="1">
    <location>
        <begin position="6"/>
        <end position="27"/>
    </location>
</feature>